<organism evidence="2">
    <name type="scientific">Sesamum radiatum</name>
    <name type="common">Black benniseed</name>
    <dbReference type="NCBI Taxonomy" id="300843"/>
    <lineage>
        <taxon>Eukaryota</taxon>
        <taxon>Viridiplantae</taxon>
        <taxon>Streptophyta</taxon>
        <taxon>Embryophyta</taxon>
        <taxon>Tracheophyta</taxon>
        <taxon>Spermatophyta</taxon>
        <taxon>Magnoliopsida</taxon>
        <taxon>eudicotyledons</taxon>
        <taxon>Gunneridae</taxon>
        <taxon>Pentapetalae</taxon>
        <taxon>asterids</taxon>
        <taxon>lamiids</taxon>
        <taxon>Lamiales</taxon>
        <taxon>Pedaliaceae</taxon>
        <taxon>Sesamum</taxon>
    </lineage>
</organism>
<name>A0AAW2VKR3_SESRA</name>
<sequence length="165" mass="18543">MIRRYPTIFELFTIPTPPTPFHATGPLSQLCVRLTPAAEALARKETDLKKCMSNSLAAKLQKLLMLASPNHRLLLSKLVHLGPDLGLPINFHSRLCNDHPDKFKVVDTSYGHALELVNWDSNLAKIIPLRDENDSVGLIVDRPLKFKHLRLRRGLISRGNIVVIS</sequence>
<dbReference type="PANTHER" id="PTHR31476">
    <property type="entry name" value="PROTEIN WHAT'S THIS FACTOR 1 HOMOLOG, CHLOROPLASTIC"/>
    <property type="match status" value="1"/>
</dbReference>
<comment type="caution">
    <text evidence="2">The sequence shown here is derived from an EMBL/GenBank/DDBJ whole genome shotgun (WGS) entry which is preliminary data.</text>
</comment>
<evidence type="ECO:0000259" key="1">
    <source>
        <dbReference type="Pfam" id="PF11955"/>
    </source>
</evidence>
<evidence type="ECO:0000313" key="2">
    <source>
        <dbReference type="EMBL" id="KAL0429681.1"/>
    </source>
</evidence>
<accession>A0AAW2VKR3</accession>
<feature type="domain" description="PORR" evidence="1">
    <location>
        <begin position="1"/>
        <end position="155"/>
    </location>
</feature>
<proteinExistence type="predicted"/>
<gene>
    <name evidence="2" type="ORF">Sradi_0594100</name>
</gene>
<dbReference type="AlphaFoldDB" id="A0AAW2VKR3"/>
<dbReference type="Pfam" id="PF11955">
    <property type="entry name" value="PORR"/>
    <property type="match status" value="1"/>
</dbReference>
<reference evidence="2" key="1">
    <citation type="submission" date="2020-06" db="EMBL/GenBank/DDBJ databases">
        <authorList>
            <person name="Li T."/>
            <person name="Hu X."/>
            <person name="Zhang T."/>
            <person name="Song X."/>
            <person name="Zhang H."/>
            <person name="Dai N."/>
            <person name="Sheng W."/>
            <person name="Hou X."/>
            <person name="Wei L."/>
        </authorList>
    </citation>
    <scope>NUCLEOTIDE SEQUENCE</scope>
    <source>
        <strain evidence="2">G02</strain>
        <tissue evidence="2">Leaf</tissue>
    </source>
</reference>
<dbReference type="PANTHER" id="PTHR31476:SF2">
    <property type="entry name" value="UBIQUITIN CARBOXYL-TERMINAL HYDROLASE FAMILY PROTEIN"/>
    <property type="match status" value="1"/>
</dbReference>
<dbReference type="InterPro" id="IPR021099">
    <property type="entry name" value="PORR_domain"/>
</dbReference>
<reference evidence="2" key="2">
    <citation type="journal article" date="2024" name="Plant">
        <title>Genomic evolution and insights into agronomic trait innovations of Sesamum species.</title>
        <authorList>
            <person name="Miao H."/>
            <person name="Wang L."/>
            <person name="Qu L."/>
            <person name="Liu H."/>
            <person name="Sun Y."/>
            <person name="Le M."/>
            <person name="Wang Q."/>
            <person name="Wei S."/>
            <person name="Zheng Y."/>
            <person name="Lin W."/>
            <person name="Duan Y."/>
            <person name="Cao H."/>
            <person name="Xiong S."/>
            <person name="Wang X."/>
            <person name="Wei L."/>
            <person name="Li C."/>
            <person name="Ma Q."/>
            <person name="Ju M."/>
            <person name="Zhao R."/>
            <person name="Li G."/>
            <person name="Mu C."/>
            <person name="Tian Q."/>
            <person name="Mei H."/>
            <person name="Zhang T."/>
            <person name="Gao T."/>
            <person name="Zhang H."/>
        </authorList>
    </citation>
    <scope>NUCLEOTIDE SEQUENCE</scope>
    <source>
        <strain evidence="2">G02</strain>
    </source>
</reference>
<protein>
    <recommendedName>
        <fullName evidence="1">PORR domain-containing protein</fullName>
    </recommendedName>
</protein>
<dbReference type="EMBL" id="JACGWJ010000003">
    <property type="protein sequence ID" value="KAL0429681.1"/>
    <property type="molecule type" value="Genomic_DNA"/>
</dbReference>
<dbReference type="GO" id="GO:0003723">
    <property type="term" value="F:RNA binding"/>
    <property type="evidence" value="ECO:0007669"/>
    <property type="project" value="InterPro"/>
</dbReference>
<dbReference type="InterPro" id="IPR045040">
    <property type="entry name" value="PORR_fam"/>
</dbReference>